<dbReference type="STRING" id="1292034.OR37_02528"/>
<comment type="caution">
    <text evidence="1">The sequence shown here is derived from an EMBL/GenBank/DDBJ whole genome shotgun (WGS) entry which is preliminary data.</text>
</comment>
<dbReference type="PATRIC" id="fig|1292034.3.peg.2511"/>
<dbReference type="RefSeq" id="WP_004620297.1">
    <property type="nucleotide sequence ID" value="NZ_APMP01000015.1"/>
</dbReference>
<protein>
    <submittedName>
        <fullName evidence="1">Uncharacterized protein</fullName>
    </submittedName>
</protein>
<sequence length="109" mass="11966">MTLTYILDGKTAKPEPNPATWEAWMRAALESGTRVVAKSRVNAQLTVSTVFAGLDQRLDESPSSPHPVLFETAVFKASELVRTEYHTDWSEAESAHAGLVAELRATQSH</sequence>
<dbReference type="AlphaFoldDB" id="R0CZA5"/>
<dbReference type="EMBL" id="APMP01000015">
    <property type="protein sequence ID" value="ENZ81590.1"/>
    <property type="molecule type" value="Genomic_DNA"/>
</dbReference>
<gene>
    <name evidence="1" type="ORF">OR37_02528</name>
</gene>
<reference evidence="1 2" key="1">
    <citation type="journal article" date="2013" name="Genome Announc.">
        <title>Draft Genome Sequence for Caulobacter sp. Strain OR37, a Bacterium Tolerant to Heavy Metals.</title>
        <authorList>
            <person name="Utturkar S.M."/>
            <person name="Bollmann A."/>
            <person name="Brzoska R.M."/>
            <person name="Klingeman D.M."/>
            <person name="Epstein S.E."/>
            <person name="Palumbo A.V."/>
            <person name="Brown S.D."/>
        </authorList>
    </citation>
    <scope>NUCLEOTIDE SEQUENCE [LARGE SCALE GENOMIC DNA]</scope>
    <source>
        <strain evidence="1 2">OR37</strain>
    </source>
</reference>
<dbReference type="Proteomes" id="UP000013063">
    <property type="component" value="Unassembled WGS sequence"/>
</dbReference>
<proteinExistence type="predicted"/>
<name>R0CZA5_CAUVI</name>
<organism evidence="1 2">
    <name type="scientific">Caulobacter vibrioides OR37</name>
    <dbReference type="NCBI Taxonomy" id="1292034"/>
    <lineage>
        <taxon>Bacteria</taxon>
        <taxon>Pseudomonadati</taxon>
        <taxon>Pseudomonadota</taxon>
        <taxon>Alphaproteobacteria</taxon>
        <taxon>Caulobacterales</taxon>
        <taxon>Caulobacteraceae</taxon>
        <taxon>Caulobacter</taxon>
    </lineage>
</organism>
<keyword evidence="2" id="KW-1185">Reference proteome</keyword>
<dbReference type="OrthoDB" id="9830435at2"/>
<accession>R0CZA5</accession>
<evidence type="ECO:0000313" key="1">
    <source>
        <dbReference type="EMBL" id="ENZ81590.1"/>
    </source>
</evidence>
<evidence type="ECO:0000313" key="2">
    <source>
        <dbReference type="Proteomes" id="UP000013063"/>
    </source>
</evidence>